<organism evidence="1 2">
    <name type="scientific">Halteria grandinella</name>
    <dbReference type="NCBI Taxonomy" id="5974"/>
    <lineage>
        <taxon>Eukaryota</taxon>
        <taxon>Sar</taxon>
        <taxon>Alveolata</taxon>
        <taxon>Ciliophora</taxon>
        <taxon>Intramacronucleata</taxon>
        <taxon>Spirotrichea</taxon>
        <taxon>Stichotrichia</taxon>
        <taxon>Sporadotrichida</taxon>
        <taxon>Halteriidae</taxon>
        <taxon>Halteria</taxon>
    </lineage>
</organism>
<accession>A0A8J8NX35</accession>
<sequence>MLFLVIRLFAMLAFHGFMIFNCRLFCLQFGYCFVSKSRFGSLQGSGWLFCWRQNDAVVQLVFKCLIIIQKLTHFYAAYYTF</sequence>
<dbReference type="AlphaFoldDB" id="A0A8J8NX35"/>
<gene>
    <name evidence="1" type="ORF">FGO68_gene5791</name>
</gene>
<evidence type="ECO:0000313" key="1">
    <source>
        <dbReference type="EMBL" id="TNV81744.1"/>
    </source>
</evidence>
<evidence type="ECO:0000313" key="2">
    <source>
        <dbReference type="Proteomes" id="UP000785679"/>
    </source>
</evidence>
<dbReference type="Proteomes" id="UP000785679">
    <property type="component" value="Unassembled WGS sequence"/>
</dbReference>
<keyword evidence="2" id="KW-1185">Reference proteome</keyword>
<protein>
    <submittedName>
        <fullName evidence="1">Uncharacterized protein</fullName>
    </submittedName>
</protein>
<proteinExistence type="predicted"/>
<dbReference type="EMBL" id="RRYP01005779">
    <property type="protein sequence ID" value="TNV81744.1"/>
    <property type="molecule type" value="Genomic_DNA"/>
</dbReference>
<reference evidence="1" key="1">
    <citation type="submission" date="2019-06" db="EMBL/GenBank/DDBJ databases">
        <authorList>
            <person name="Zheng W."/>
        </authorList>
    </citation>
    <scope>NUCLEOTIDE SEQUENCE</scope>
    <source>
        <strain evidence="1">QDHG01</strain>
    </source>
</reference>
<name>A0A8J8NX35_HALGN</name>
<comment type="caution">
    <text evidence="1">The sequence shown here is derived from an EMBL/GenBank/DDBJ whole genome shotgun (WGS) entry which is preliminary data.</text>
</comment>